<evidence type="ECO:0000259" key="1">
    <source>
        <dbReference type="Pfam" id="PF03354"/>
    </source>
</evidence>
<evidence type="ECO:0000259" key="2">
    <source>
        <dbReference type="Pfam" id="PF20441"/>
    </source>
</evidence>
<feature type="domain" description="Terminase large subunit-like ATPase" evidence="1">
    <location>
        <begin position="75"/>
        <end position="252"/>
    </location>
</feature>
<comment type="caution">
    <text evidence="4">The sequence shown here is derived from an EMBL/GenBank/DDBJ whole genome shotgun (WGS) entry which is preliminary data.</text>
</comment>
<dbReference type="PANTHER" id="PTHR41287">
    <property type="match status" value="1"/>
</dbReference>
<dbReference type="PANTHER" id="PTHR41287:SF1">
    <property type="entry name" value="PROTEIN YMFN"/>
    <property type="match status" value="1"/>
</dbReference>
<proteinExistence type="predicted"/>
<name>A0A429ZWH8_9ENTE</name>
<dbReference type="RefSeq" id="WP_126777898.1">
    <property type="nucleotide sequence ID" value="NZ_NGJU01000001.1"/>
</dbReference>
<dbReference type="InterPro" id="IPR046462">
    <property type="entry name" value="TerL_nuclease"/>
</dbReference>
<evidence type="ECO:0000313" key="4">
    <source>
        <dbReference type="EMBL" id="RST98006.1"/>
    </source>
</evidence>
<dbReference type="Gene3D" id="3.30.420.240">
    <property type="match status" value="1"/>
</dbReference>
<dbReference type="Gene3D" id="3.40.50.300">
    <property type="entry name" value="P-loop containing nucleotide triphosphate hydrolases"/>
    <property type="match status" value="1"/>
</dbReference>
<dbReference type="AlphaFoldDB" id="A0A429ZWH8"/>
<dbReference type="InterPro" id="IPR046461">
    <property type="entry name" value="TerL_ATPase"/>
</dbReference>
<keyword evidence="5" id="KW-1185">Reference proteome</keyword>
<dbReference type="Pfam" id="PF20441">
    <property type="entry name" value="TerL_nuclease"/>
    <property type="match status" value="1"/>
</dbReference>
<dbReference type="OrthoDB" id="9760250at2"/>
<dbReference type="EMBL" id="NGJU01000001">
    <property type="protein sequence ID" value="RST98006.1"/>
    <property type="molecule type" value="Genomic_DNA"/>
</dbReference>
<dbReference type="EMBL" id="NGJU01000001">
    <property type="protein sequence ID" value="RST97745.1"/>
    <property type="molecule type" value="Genomic_DNA"/>
</dbReference>
<dbReference type="InterPro" id="IPR027417">
    <property type="entry name" value="P-loop_NTPase"/>
</dbReference>
<sequence length="569" mass="65192">MTVNFALDYADKVLAGDIIAGQKIIQAVTRFKNDLKRSEQADFPYYFNNEVANQSIHFMEMLPGTDGQKINMLLFQKWLIAELNGWREKKTENRRYNRAFISMSRKNGKTYLVSGMGSNALLMEKEPAEGRQILFVSNALKQSKIGYNMMANGLRKVTKQSKYMRQRLKILNSQITDLDSNSFAIALASETSTLDGFGATTAILDEWHEAKDRKVYNVIKSGMGNQKNGLLAVVSTAGLNINVPMYEEYEFLTKVLEAKEEADRYFIAIWELDDKEEIHDERLYIKANPIFESEAIKQTMIQAIRDDVALGIKQNNLNSVLVKNFNLWLQASDDSYVAAEDWNATEIESENIQGKDVYVGIDLSKTNDLTSLSWIVPLEDNQLYCDSHSFIGTKYGLQDKIRRDGIDYIQREKLGECTITSLESGIIDYEEVFRWLIDFIQENDLNVLGICYDSWNANSLISRFEKNNYPLIEVRQGARTLNTPTRTFREQLYDGKLLHPANKLLTHAVNNAILKEDNNGIQINKAKNSNRIDPIVALMNAYTEAMFYFEETEGREADNEFYTSENFSF</sequence>
<feature type="domain" description="Terminase large subunit-like endonuclease" evidence="2">
    <location>
        <begin position="261"/>
        <end position="546"/>
    </location>
</feature>
<evidence type="ECO:0000313" key="5">
    <source>
        <dbReference type="Proteomes" id="UP000287239"/>
    </source>
</evidence>
<dbReference type="Pfam" id="PF03354">
    <property type="entry name" value="TerL_ATPase"/>
    <property type="match status" value="1"/>
</dbReference>
<dbReference type="Proteomes" id="UP000287239">
    <property type="component" value="Unassembled WGS sequence"/>
</dbReference>
<organism evidence="4 5">
    <name type="scientific">Vagococcus salmoninarum</name>
    <dbReference type="NCBI Taxonomy" id="2739"/>
    <lineage>
        <taxon>Bacteria</taxon>
        <taxon>Bacillati</taxon>
        <taxon>Bacillota</taxon>
        <taxon>Bacilli</taxon>
        <taxon>Lactobacillales</taxon>
        <taxon>Enterococcaceae</taxon>
        <taxon>Vagococcus</taxon>
    </lineage>
</organism>
<accession>A0A429ZWH8</accession>
<protein>
    <submittedName>
        <fullName evidence="4">Terminase</fullName>
    </submittedName>
</protein>
<reference evidence="4 5" key="1">
    <citation type="submission" date="2017-05" db="EMBL/GenBank/DDBJ databases">
        <title>Vagococcus spp. assemblies.</title>
        <authorList>
            <person name="Gulvik C.A."/>
        </authorList>
    </citation>
    <scope>NUCLEOTIDE SEQUENCE [LARGE SCALE GENOMIC DNA]</scope>
    <source>
        <strain evidence="4 5">NCFB 2777</strain>
    </source>
</reference>
<dbReference type="GO" id="GO:0004519">
    <property type="term" value="F:endonuclease activity"/>
    <property type="evidence" value="ECO:0007669"/>
    <property type="project" value="InterPro"/>
</dbReference>
<evidence type="ECO:0000313" key="3">
    <source>
        <dbReference type="EMBL" id="RST97745.1"/>
    </source>
</evidence>
<dbReference type="InterPro" id="IPR005021">
    <property type="entry name" value="Terminase_largesu-like"/>
</dbReference>
<gene>
    <name evidence="3" type="ORF">CBF35_00190</name>
    <name evidence="4" type="ORF">CBF35_01570</name>
</gene>
<dbReference type="GeneID" id="98567043"/>